<keyword evidence="3" id="KW-0575">Peroxidase</keyword>
<dbReference type="SUPFAM" id="SSF52833">
    <property type="entry name" value="Thioredoxin-like"/>
    <property type="match status" value="1"/>
</dbReference>
<dbReference type="EMBL" id="JBHLXG010000010">
    <property type="protein sequence ID" value="MFC0227013.1"/>
    <property type="molecule type" value="Genomic_DNA"/>
</dbReference>
<proteinExistence type="inferred from homology"/>
<evidence type="ECO:0000256" key="2">
    <source>
        <dbReference type="ARBA" id="ARBA00013017"/>
    </source>
</evidence>
<evidence type="ECO:0000259" key="12">
    <source>
        <dbReference type="PROSITE" id="PS51352"/>
    </source>
</evidence>
<dbReference type="InterPro" id="IPR000866">
    <property type="entry name" value="AhpC/TSA"/>
</dbReference>
<dbReference type="InterPro" id="IPR050924">
    <property type="entry name" value="Peroxiredoxin_BCP/PrxQ"/>
</dbReference>
<evidence type="ECO:0000256" key="6">
    <source>
        <dbReference type="ARBA" id="ARBA00023157"/>
    </source>
</evidence>
<evidence type="ECO:0000256" key="4">
    <source>
        <dbReference type="ARBA" id="ARBA00022862"/>
    </source>
</evidence>
<evidence type="ECO:0000313" key="14">
    <source>
        <dbReference type="Proteomes" id="UP001589792"/>
    </source>
</evidence>
<dbReference type="PROSITE" id="PS51352">
    <property type="entry name" value="THIOREDOXIN_2"/>
    <property type="match status" value="1"/>
</dbReference>
<evidence type="ECO:0000256" key="5">
    <source>
        <dbReference type="ARBA" id="ARBA00023002"/>
    </source>
</evidence>
<dbReference type="EC" id="1.11.1.24" evidence="2"/>
<dbReference type="Proteomes" id="UP001589792">
    <property type="component" value="Unassembled WGS sequence"/>
</dbReference>
<comment type="function">
    <text evidence="1">Thiol-specific peroxidase that catalyzes the reduction of hydrogen peroxide and organic hydroperoxides to water and alcohols, respectively. Plays a role in cell protection against oxidative stress by detoxifying peroxides and as sensor of hydrogen peroxide-mediated signaling events.</text>
</comment>
<evidence type="ECO:0000256" key="11">
    <source>
        <dbReference type="ARBA" id="ARBA00049091"/>
    </source>
</evidence>
<comment type="caution">
    <text evidence="13">The sequence shown here is derived from an EMBL/GenBank/DDBJ whole genome shotgun (WGS) entry which is preliminary data.</text>
</comment>
<comment type="catalytic activity">
    <reaction evidence="11">
        <text>a hydroperoxide + [thioredoxin]-dithiol = an alcohol + [thioredoxin]-disulfide + H2O</text>
        <dbReference type="Rhea" id="RHEA:62620"/>
        <dbReference type="Rhea" id="RHEA-COMP:10698"/>
        <dbReference type="Rhea" id="RHEA-COMP:10700"/>
        <dbReference type="ChEBI" id="CHEBI:15377"/>
        <dbReference type="ChEBI" id="CHEBI:29950"/>
        <dbReference type="ChEBI" id="CHEBI:30879"/>
        <dbReference type="ChEBI" id="CHEBI:35924"/>
        <dbReference type="ChEBI" id="CHEBI:50058"/>
        <dbReference type="EC" id="1.11.1.24"/>
    </reaction>
</comment>
<reference evidence="13 14" key="1">
    <citation type="submission" date="2024-09" db="EMBL/GenBank/DDBJ databases">
        <authorList>
            <person name="Sun Q."/>
            <person name="Mori K."/>
        </authorList>
    </citation>
    <scope>NUCLEOTIDE SEQUENCE [LARGE SCALE GENOMIC DNA]</scope>
    <source>
        <strain evidence="13 14">CCM 8626</strain>
    </source>
</reference>
<dbReference type="PANTHER" id="PTHR42801">
    <property type="entry name" value="THIOREDOXIN-DEPENDENT PEROXIDE REDUCTASE"/>
    <property type="match status" value="1"/>
</dbReference>
<name>A0ABV6EDD6_9GAMM</name>
<dbReference type="InterPro" id="IPR036249">
    <property type="entry name" value="Thioredoxin-like_sf"/>
</dbReference>
<evidence type="ECO:0000256" key="8">
    <source>
        <dbReference type="ARBA" id="ARBA00032824"/>
    </source>
</evidence>
<accession>A0ABV6EDD6</accession>
<evidence type="ECO:0000256" key="7">
    <source>
        <dbReference type="ARBA" id="ARBA00023284"/>
    </source>
</evidence>
<dbReference type="PANTHER" id="PTHR42801:SF7">
    <property type="entry name" value="SLL1159 PROTEIN"/>
    <property type="match status" value="1"/>
</dbReference>
<protein>
    <recommendedName>
        <fullName evidence="2">thioredoxin-dependent peroxiredoxin</fullName>
        <ecNumber evidence="2">1.11.1.24</ecNumber>
    </recommendedName>
    <alternativeName>
        <fullName evidence="8">Thioredoxin peroxidase</fullName>
    </alternativeName>
    <alternativeName>
        <fullName evidence="10">Thioredoxin-dependent peroxiredoxin Bcp</fullName>
    </alternativeName>
</protein>
<feature type="domain" description="Thioredoxin" evidence="12">
    <location>
        <begin position="48"/>
        <end position="221"/>
    </location>
</feature>
<gene>
    <name evidence="13" type="ORF">ACFFJ3_10945</name>
</gene>
<evidence type="ECO:0000256" key="3">
    <source>
        <dbReference type="ARBA" id="ARBA00022559"/>
    </source>
</evidence>
<evidence type="ECO:0000313" key="13">
    <source>
        <dbReference type="EMBL" id="MFC0227013.1"/>
    </source>
</evidence>
<keyword evidence="4" id="KW-0049">Antioxidant</keyword>
<keyword evidence="5" id="KW-0560">Oxidoreductase</keyword>
<sequence length="221" mass="24166">MKLQDQLDAFKADFEAGNLSFNLPSAVHRLLHSANEELIASGAEKAALSVGDIAPDFVLQDTQGNRVSSEQLLAEGPLIVSFYRGWWCPYCNLDLQTLQAAMPELQRYSASVVAVSPQLPANGRKMQQDNDLAFPILADIGNLLAARFGLRFALTAELIELYSNSFNLDLAALNGDGSWTLPMPARFVIAPTKEIVFAQVSADYTRRSEPLALIPVLQSLK</sequence>
<dbReference type="Pfam" id="PF00578">
    <property type="entry name" value="AhpC-TSA"/>
    <property type="match status" value="1"/>
</dbReference>
<dbReference type="Gene3D" id="3.40.30.10">
    <property type="entry name" value="Glutaredoxin"/>
    <property type="match status" value="1"/>
</dbReference>
<keyword evidence="7" id="KW-0676">Redox-active center</keyword>
<evidence type="ECO:0000256" key="1">
    <source>
        <dbReference type="ARBA" id="ARBA00003330"/>
    </source>
</evidence>
<comment type="similarity">
    <text evidence="9">Belongs to the peroxiredoxin family. BCP/PrxQ subfamily.</text>
</comment>
<evidence type="ECO:0000256" key="10">
    <source>
        <dbReference type="ARBA" id="ARBA00042639"/>
    </source>
</evidence>
<evidence type="ECO:0000256" key="9">
    <source>
        <dbReference type="ARBA" id="ARBA00038489"/>
    </source>
</evidence>
<dbReference type="RefSeq" id="WP_380675161.1">
    <property type="nucleotide sequence ID" value="NZ_CP173186.1"/>
</dbReference>
<organism evidence="13 14">
    <name type="scientific">Serratia aquatilis</name>
    <dbReference type="NCBI Taxonomy" id="1737515"/>
    <lineage>
        <taxon>Bacteria</taxon>
        <taxon>Pseudomonadati</taxon>
        <taxon>Pseudomonadota</taxon>
        <taxon>Gammaproteobacteria</taxon>
        <taxon>Enterobacterales</taxon>
        <taxon>Yersiniaceae</taxon>
        <taxon>Serratia</taxon>
    </lineage>
</organism>
<keyword evidence="6" id="KW-1015">Disulfide bond</keyword>
<dbReference type="CDD" id="cd02970">
    <property type="entry name" value="PRX_like2"/>
    <property type="match status" value="1"/>
</dbReference>
<dbReference type="InterPro" id="IPR013766">
    <property type="entry name" value="Thioredoxin_domain"/>
</dbReference>
<keyword evidence="14" id="KW-1185">Reference proteome</keyword>